<evidence type="ECO:0000313" key="3">
    <source>
        <dbReference type="EMBL" id="MDJ1495328.1"/>
    </source>
</evidence>
<gene>
    <name evidence="3" type="ORF">QNI19_20475</name>
</gene>
<keyword evidence="1" id="KW-0812">Transmembrane</keyword>
<protein>
    <submittedName>
        <fullName evidence="3">DUF4126 family protein</fullName>
    </submittedName>
</protein>
<organism evidence="3 4">
    <name type="scientific">Xanthocytophaga flava</name>
    <dbReference type="NCBI Taxonomy" id="3048013"/>
    <lineage>
        <taxon>Bacteria</taxon>
        <taxon>Pseudomonadati</taxon>
        <taxon>Bacteroidota</taxon>
        <taxon>Cytophagia</taxon>
        <taxon>Cytophagales</taxon>
        <taxon>Rhodocytophagaceae</taxon>
        <taxon>Xanthocytophaga</taxon>
    </lineage>
</organism>
<accession>A0ABT7CNM4</accession>
<keyword evidence="4" id="KW-1185">Reference proteome</keyword>
<evidence type="ECO:0000256" key="1">
    <source>
        <dbReference type="SAM" id="Phobius"/>
    </source>
</evidence>
<evidence type="ECO:0000259" key="2">
    <source>
        <dbReference type="Pfam" id="PF13548"/>
    </source>
</evidence>
<keyword evidence="1" id="KW-0472">Membrane</keyword>
<evidence type="ECO:0000313" key="4">
    <source>
        <dbReference type="Proteomes" id="UP001228581"/>
    </source>
</evidence>
<dbReference type="Proteomes" id="UP001228581">
    <property type="component" value="Unassembled WGS sequence"/>
</dbReference>
<dbReference type="RefSeq" id="WP_313999259.1">
    <property type="nucleotide sequence ID" value="NZ_JASJOR010000039.1"/>
</dbReference>
<name>A0ABT7CNM4_9BACT</name>
<feature type="domain" description="DUF4126" evidence="2">
    <location>
        <begin position="16"/>
        <end position="153"/>
    </location>
</feature>
<feature type="transmembrane region" description="Helical" evidence="1">
    <location>
        <begin position="106"/>
        <end position="125"/>
    </location>
</feature>
<dbReference type="Pfam" id="PF13548">
    <property type="entry name" value="DUF4126"/>
    <property type="match status" value="1"/>
</dbReference>
<proteinExistence type="predicted"/>
<keyword evidence="1" id="KW-1133">Transmembrane helix</keyword>
<reference evidence="3 4" key="1">
    <citation type="submission" date="2023-05" db="EMBL/GenBank/DDBJ databases">
        <authorList>
            <person name="Zhang X."/>
        </authorList>
    </citation>
    <scope>NUCLEOTIDE SEQUENCE [LARGE SCALE GENOMIC DNA]</scope>
    <source>
        <strain evidence="3 4">DM2B3-1</strain>
    </source>
</reference>
<comment type="caution">
    <text evidence="3">The sequence shown here is derived from an EMBL/GenBank/DDBJ whole genome shotgun (WGS) entry which is preliminary data.</text>
</comment>
<dbReference type="EMBL" id="JASJOT010000014">
    <property type="protein sequence ID" value="MDJ1495328.1"/>
    <property type="molecule type" value="Genomic_DNA"/>
</dbReference>
<dbReference type="InterPro" id="IPR025196">
    <property type="entry name" value="DUF4126"/>
</dbReference>
<sequence length="163" mass="17155">MLSSNTKDFLQAAIIGGLAGSRTSSAPAVTSILLSKNPTKAFAPKLIRFLGNQSVSQVMQLMAIPELIMDKVPTVGDRITPMGVACRMVSGTLCGALLFRSRNQDVVKGMLIGGLAALVSTYALFYTRKKLAEKTQIPDALLGTAEDAIVVAGGKWLVNSAKS</sequence>